<evidence type="ECO:0000256" key="6">
    <source>
        <dbReference type="ARBA" id="ARBA00022723"/>
    </source>
</evidence>
<keyword evidence="4" id="KW-0597">Phosphoprotein</keyword>
<dbReference type="SUPFAM" id="SSF118215">
    <property type="entry name" value="Proton glutamate symport protein"/>
    <property type="match status" value="1"/>
</dbReference>
<keyword evidence="7" id="KW-0029">Amino-acid transport</keyword>
<dbReference type="Ensembl" id="ENSOABT00000012469.2">
    <property type="protein sequence ID" value="ENSOABP00000012064.1"/>
    <property type="gene ID" value="ENSOABG00000006185.2"/>
</dbReference>
<keyword evidence="11" id="KW-0769">Symport</keyword>
<feature type="transmembrane region" description="Helical" evidence="11">
    <location>
        <begin position="197"/>
        <end position="216"/>
    </location>
</feature>
<dbReference type="GO" id="GO:0015501">
    <property type="term" value="F:glutamate:sodium symporter activity"/>
    <property type="evidence" value="ECO:0007669"/>
    <property type="project" value="TreeGrafter"/>
</dbReference>
<dbReference type="GO" id="GO:0046872">
    <property type="term" value="F:metal ion binding"/>
    <property type="evidence" value="ECO:0007669"/>
    <property type="project" value="UniProtKB-KW"/>
</dbReference>
<dbReference type="GO" id="GO:0005313">
    <property type="term" value="F:L-glutamate transmembrane transporter activity"/>
    <property type="evidence" value="ECO:0007669"/>
    <property type="project" value="TreeGrafter"/>
</dbReference>
<dbReference type="OMA" id="FTTLTLY"/>
<proteinExistence type="inferred from homology"/>
<dbReference type="Proteomes" id="UP000472276">
    <property type="component" value="Unassembled WGS sequence"/>
</dbReference>
<comment type="subcellular location">
    <subcellularLocation>
        <location evidence="1">Cell membrane</location>
        <topology evidence="1">Multi-pass membrane protein</topology>
    </subcellularLocation>
    <subcellularLocation>
        <location evidence="11">Membrane</location>
        <topology evidence="11">Multi-pass membrane protein</topology>
    </subcellularLocation>
</comment>
<evidence type="ECO:0000256" key="1">
    <source>
        <dbReference type="ARBA" id="ARBA00004651"/>
    </source>
</evidence>
<evidence type="ECO:0000256" key="11">
    <source>
        <dbReference type="RuleBase" id="RU361216"/>
    </source>
</evidence>
<keyword evidence="3" id="KW-1003">Cell membrane</keyword>
<gene>
    <name evidence="12" type="primary">SLC1A1</name>
</gene>
<feature type="transmembrane region" description="Helical" evidence="11">
    <location>
        <begin position="64"/>
        <end position="84"/>
    </location>
</feature>
<evidence type="ECO:0000256" key="3">
    <source>
        <dbReference type="ARBA" id="ARBA00022475"/>
    </source>
</evidence>
<keyword evidence="2 11" id="KW-0813">Transport</keyword>
<dbReference type="PRINTS" id="PR00173">
    <property type="entry name" value="EDTRNSPORT"/>
</dbReference>
<comment type="similarity">
    <text evidence="11">Belongs to the dicarboxylate/amino acid:cation symporter (DAACS) (TC 2.A.23) family.</text>
</comment>
<keyword evidence="10 11" id="KW-0472">Membrane</keyword>
<dbReference type="Gene3D" id="1.10.3860.10">
    <property type="entry name" value="Sodium:dicarboxylate symporter"/>
    <property type="match status" value="1"/>
</dbReference>
<name>A0A668SCA1_OREAU</name>
<dbReference type="AlphaFoldDB" id="A0A668SCA1"/>
<sequence length="488" mass="53261">MECIRSFCGKCWHSCIHRRNVLTLLSLTGVFLGVGMGAILRTYAKLTKFQRIYIGFPGEILMRMLQLVTLPLIVSSVIMGVCGVSVGISRRIPARAIIYFVSTTVLSVGVGILLVVVIKPGVSHDTVFDDDDDEAFSTVDVLLDLIRNMVPKNLVLSSFKQYKTQKVLVNIESDNNNSTSDTEETQVRLVGKYSDGLNTLGVIGMSFIFGLALRNMGETGKLLVDIINAVNEATKEVVKMIIGFLPIGVMFMTASYVIEVGEKWDAVLKLGKFTAVVITGLFIHAGVILPLIYVMFVRQNPFPIIKGVSPALLRTLLISRSHAVSLTYTCCEEIIKVDKRISHFMLPIGINANMDGTALYEVAAAVFIAQLNSMRLNWSQLFTIGVTVAVSAIGEAGIPATGTATTLFILTVVGIPVRDASLLLVIEWLLDRCNGTVNVLGDCVGVALVQHLSRQELQKMDELGIQHPRDRTSKCDIEDIHSASTSSH</sequence>
<evidence type="ECO:0000256" key="8">
    <source>
        <dbReference type="ARBA" id="ARBA00022989"/>
    </source>
</evidence>
<evidence type="ECO:0000313" key="12">
    <source>
        <dbReference type="Ensembl" id="ENSOABP00000012064.1"/>
    </source>
</evidence>
<evidence type="ECO:0000256" key="4">
    <source>
        <dbReference type="ARBA" id="ARBA00022553"/>
    </source>
</evidence>
<evidence type="ECO:0000313" key="13">
    <source>
        <dbReference type="Proteomes" id="UP000472276"/>
    </source>
</evidence>
<evidence type="ECO:0000256" key="5">
    <source>
        <dbReference type="ARBA" id="ARBA00022692"/>
    </source>
</evidence>
<dbReference type="InterPro" id="IPR001991">
    <property type="entry name" value="Na-dicarboxylate_symporter"/>
</dbReference>
<evidence type="ECO:0000256" key="2">
    <source>
        <dbReference type="ARBA" id="ARBA00022448"/>
    </source>
</evidence>
<evidence type="ECO:0000256" key="10">
    <source>
        <dbReference type="ARBA" id="ARBA00023136"/>
    </source>
</evidence>
<keyword evidence="8 11" id="KW-1133">Transmembrane helix</keyword>
<dbReference type="GO" id="GO:0005886">
    <property type="term" value="C:plasma membrane"/>
    <property type="evidence" value="ECO:0007669"/>
    <property type="project" value="UniProtKB-SubCell"/>
</dbReference>
<keyword evidence="9" id="KW-0915">Sodium</keyword>
<dbReference type="Pfam" id="PF00375">
    <property type="entry name" value="SDF"/>
    <property type="match status" value="1"/>
</dbReference>
<dbReference type="InterPro" id="IPR036458">
    <property type="entry name" value="Na:dicarbo_symporter_sf"/>
</dbReference>
<dbReference type="GO" id="GO:0033229">
    <property type="term" value="F:cysteine transmembrane transporter activity"/>
    <property type="evidence" value="ECO:0007669"/>
    <property type="project" value="TreeGrafter"/>
</dbReference>
<feature type="transmembrane region" description="Helical" evidence="11">
    <location>
        <begin position="96"/>
        <end position="118"/>
    </location>
</feature>
<dbReference type="PANTHER" id="PTHR11958">
    <property type="entry name" value="SODIUM/DICARBOXYLATE SYMPORTER-RELATED"/>
    <property type="match status" value="1"/>
</dbReference>
<reference evidence="12" key="2">
    <citation type="submission" date="2025-09" db="UniProtKB">
        <authorList>
            <consortium name="Ensembl"/>
        </authorList>
    </citation>
    <scope>IDENTIFICATION</scope>
</reference>
<feature type="transmembrane region" description="Helical" evidence="11">
    <location>
        <begin position="237"/>
        <end position="258"/>
    </location>
</feature>
<accession>A0A668SCA1</accession>
<protein>
    <recommendedName>
        <fullName evidence="11">Amino acid transporter</fullName>
    </recommendedName>
</protein>
<keyword evidence="13" id="KW-1185">Reference proteome</keyword>
<evidence type="ECO:0000256" key="9">
    <source>
        <dbReference type="ARBA" id="ARBA00023053"/>
    </source>
</evidence>
<keyword evidence="5 11" id="KW-0812">Transmembrane</keyword>
<reference evidence="12" key="1">
    <citation type="submission" date="2025-08" db="UniProtKB">
        <authorList>
            <consortium name="Ensembl"/>
        </authorList>
    </citation>
    <scope>IDENTIFICATION</scope>
</reference>
<dbReference type="InterPro" id="IPR050746">
    <property type="entry name" value="DAACS"/>
</dbReference>
<dbReference type="PANTHER" id="PTHR11958:SF109">
    <property type="entry name" value="EXCITATORY AMINO ACID TRANSPORTER 3"/>
    <property type="match status" value="1"/>
</dbReference>
<keyword evidence="6" id="KW-0479">Metal-binding</keyword>
<feature type="transmembrane region" description="Helical" evidence="11">
    <location>
        <begin position="21"/>
        <end position="44"/>
    </location>
</feature>
<feature type="transmembrane region" description="Helical" evidence="11">
    <location>
        <begin position="270"/>
        <end position="296"/>
    </location>
</feature>
<evidence type="ECO:0000256" key="7">
    <source>
        <dbReference type="ARBA" id="ARBA00022970"/>
    </source>
</evidence>
<organism evidence="12 13">
    <name type="scientific">Oreochromis aureus</name>
    <name type="common">Israeli tilapia</name>
    <name type="synonym">Chromis aureus</name>
    <dbReference type="NCBI Taxonomy" id="47969"/>
    <lineage>
        <taxon>Eukaryota</taxon>
        <taxon>Metazoa</taxon>
        <taxon>Chordata</taxon>
        <taxon>Craniata</taxon>
        <taxon>Vertebrata</taxon>
        <taxon>Euteleostomi</taxon>
        <taxon>Actinopterygii</taxon>
        <taxon>Neopterygii</taxon>
        <taxon>Teleostei</taxon>
        <taxon>Neoteleostei</taxon>
        <taxon>Acanthomorphata</taxon>
        <taxon>Ovalentaria</taxon>
        <taxon>Cichlomorphae</taxon>
        <taxon>Cichliformes</taxon>
        <taxon>Cichlidae</taxon>
        <taxon>African cichlids</taxon>
        <taxon>Pseudocrenilabrinae</taxon>
        <taxon>Oreochromini</taxon>
        <taxon>Oreochromis</taxon>
    </lineage>
</organism>